<feature type="non-terminal residue" evidence="2">
    <location>
        <position position="190"/>
    </location>
</feature>
<evidence type="ECO:0000256" key="1">
    <source>
        <dbReference type="SAM" id="MobiDB-lite"/>
    </source>
</evidence>
<feature type="compositionally biased region" description="Basic and acidic residues" evidence="1">
    <location>
        <begin position="63"/>
        <end position="72"/>
    </location>
</feature>
<dbReference type="RefSeq" id="XP_004334946.1">
    <property type="nucleotide sequence ID" value="XM_004334898.1"/>
</dbReference>
<reference evidence="2 3" key="1">
    <citation type="journal article" date="2013" name="Genome Biol.">
        <title>Genome of Acanthamoeba castellanii highlights extensive lateral gene transfer and early evolution of tyrosine kinase signaling.</title>
        <authorList>
            <person name="Clarke M."/>
            <person name="Lohan A.J."/>
            <person name="Liu B."/>
            <person name="Lagkouvardos I."/>
            <person name="Roy S."/>
            <person name="Zafar N."/>
            <person name="Bertelli C."/>
            <person name="Schilde C."/>
            <person name="Kianianmomeni A."/>
            <person name="Burglin T.R."/>
            <person name="Frech C."/>
            <person name="Turcotte B."/>
            <person name="Kopec K.O."/>
            <person name="Synnott J.M."/>
            <person name="Choo C."/>
            <person name="Paponov I."/>
            <person name="Finkler A."/>
            <person name="Soon Heng Tan C."/>
            <person name="Hutchins A.P."/>
            <person name="Weinmeier T."/>
            <person name="Rattei T."/>
            <person name="Chu J.S."/>
            <person name="Gimenez G."/>
            <person name="Irimia M."/>
            <person name="Rigden D.J."/>
            <person name="Fitzpatrick D.A."/>
            <person name="Lorenzo-Morales J."/>
            <person name="Bateman A."/>
            <person name="Chiu C.H."/>
            <person name="Tang P."/>
            <person name="Hegemann P."/>
            <person name="Fromm H."/>
            <person name="Raoult D."/>
            <person name="Greub G."/>
            <person name="Miranda-Saavedra D."/>
            <person name="Chen N."/>
            <person name="Nash P."/>
            <person name="Ginger M.L."/>
            <person name="Horn M."/>
            <person name="Schaap P."/>
            <person name="Caler L."/>
            <person name="Loftus B."/>
        </authorList>
    </citation>
    <scope>NUCLEOTIDE SEQUENCE [LARGE SCALE GENOMIC DNA]</scope>
    <source>
        <strain evidence="2 3">Neff</strain>
    </source>
</reference>
<dbReference type="Proteomes" id="UP000011083">
    <property type="component" value="Unassembled WGS sequence"/>
</dbReference>
<keyword evidence="3" id="KW-1185">Reference proteome</keyword>
<feature type="compositionally biased region" description="Basic residues" evidence="1">
    <location>
        <begin position="40"/>
        <end position="62"/>
    </location>
</feature>
<name>L8GJL9_ACACF</name>
<dbReference type="GeneID" id="14913525"/>
<feature type="compositionally biased region" description="Polar residues" evidence="1">
    <location>
        <begin position="75"/>
        <end position="86"/>
    </location>
</feature>
<dbReference type="EMBL" id="KB008103">
    <property type="protein sequence ID" value="ELR12933.1"/>
    <property type="molecule type" value="Genomic_DNA"/>
</dbReference>
<dbReference type="KEGG" id="acan:ACA1_095930"/>
<feature type="region of interest" description="Disordered" evidence="1">
    <location>
        <begin position="32"/>
        <end position="89"/>
    </location>
</feature>
<evidence type="ECO:0000313" key="2">
    <source>
        <dbReference type="EMBL" id="ELR12933.1"/>
    </source>
</evidence>
<sequence>MQIEVEQEETMAPPTLEDAIAQHNVSVLTGARAMQDQRKRTPVVRAHAHAQPVKAKKRKTNKRSREEADRCPIRSPTNQLASTTSSQPLPLPQMQMQQAAPMPLTAIQTLGTCLIGGSMDQAGVRDVLERLSMSSASSSVEVNVEAKKMEMADLFQYKITSAVNVNRNQSALVPFLHTEFNGVKASVYNK</sequence>
<proteinExistence type="predicted"/>
<dbReference type="VEuPathDB" id="AmoebaDB:ACA1_095930"/>
<dbReference type="AlphaFoldDB" id="L8GJL9"/>
<evidence type="ECO:0000313" key="3">
    <source>
        <dbReference type="Proteomes" id="UP000011083"/>
    </source>
</evidence>
<organism evidence="2 3">
    <name type="scientific">Acanthamoeba castellanii (strain ATCC 30010 / Neff)</name>
    <dbReference type="NCBI Taxonomy" id="1257118"/>
    <lineage>
        <taxon>Eukaryota</taxon>
        <taxon>Amoebozoa</taxon>
        <taxon>Discosea</taxon>
        <taxon>Longamoebia</taxon>
        <taxon>Centramoebida</taxon>
        <taxon>Acanthamoebidae</taxon>
        <taxon>Acanthamoeba</taxon>
    </lineage>
</organism>
<accession>L8GJL9</accession>
<gene>
    <name evidence="2" type="ORF">ACA1_095930</name>
</gene>
<protein>
    <submittedName>
        <fullName evidence="2">Uncharacterized protein</fullName>
    </submittedName>
</protein>